<dbReference type="AlphaFoldDB" id="V6IXQ4"/>
<feature type="transmembrane region" description="Helical" evidence="6">
    <location>
        <begin position="50"/>
        <end position="70"/>
    </location>
</feature>
<name>V6IXQ4_9BACL</name>
<evidence type="ECO:0000256" key="1">
    <source>
        <dbReference type="ARBA" id="ARBA00004141"/>
    </source>
</evidence>
<evidence type="ECO:0000313" key="7">
    <source>
        <dbReference type="EMBL" id="EST11466.1"/>
    </source>
</evidence>
<dbReference type="EMBL" id="AWTC01000011">
    <property type="protein sequence ID" value="EST11466.1"/>
    <property type="molecule type" value="Genomic_DNA"/>
</dbReference>
<dbReference type="PANTHER" id="PTHR34857">
    <property type="entry name" value="SLL0384 PROTEIN"/>
    <property type="match status" value="1"/>
</dbReference>
<evidence type="ECO:0000256" key="2">
    <source>
        <dbReference type="ARBA" id="ARBA00022475"/>
    </source>
</evidence>
<feature type="transmembrane region" description="Helical" evidence="6">
    <location>
        <begin position="76"/>
        <end position="95"/>
    </location>
</feature>
<accession>V6IXQ4</accession>
<evidence type="ECO:0000256" key="4">
    <source>
        <dbReference type="ARBA" id="ARBA00022989"/>
    </source>
</evidence>
<dbReference type="STRING" id="1395513.P343_11945"/>
<dbReference type="Proteomes" id="UP000018296">
    <property type="component" value="Unassembled WGS sequence"/>
</dbReference>
<gene>
    <name evidence="7" type="ORF">P343_11945</name>
</gene>
<dbReference type="GO" id="GO:0005886">
    <property type="term" value="C:plasma membrane"/>
    <property type="evidence" value="ECO:0007669"/>
    <property type="project" value="UniProtKB-ARBA"/>
</dbReference>
<dbReference type="CDD" id="cd16914">
    <property type="entry name" value="EcfT"/>
    <property type="match status" value="1"/>
</dbReference>
<feature type="transmembrane region" description="Helical" evidence="6">
    <location>
        <begin position="128"/>
        <end position="154"/>
    </location>
</feature>
<evidence type="ECO:0000256" key="6">
    <source>
        <dbReference type="SAM" id="Phobius"/>
    </source>
</evidence>
<organism evidence="7 8">
    <name type="scientific">Sporolactobacillus laevolacticus DSM 442</name>
    <dbReference type="NCBI Taxonomy" id="1395513"/>
    <lineage>
        <taxon>Bacteria</taxon>
        <taxon>Bacillati</taxon>
        <taxon>Bacillota</taxon>
        <taxon>Bacilli</taxon>
        <taxon>Bacillales</taxon>
        <taxon>Sporolactobacillaceae</taxon>
        <taxon>Sporolactobacillus</taxon>
    </lineage>
</organism>
<keyword evidence="4 6" id="KW-1133">Transmembrane helix</keyword>
<proteinExistence type="predicted"/>
<keyword evidence="5 6" id="KW-0472">Membrane</keyword>
<dbReference type="Pfam" id="PF02361">
    <property type="entry name" value="CbiQ"/>
    <property type="match status" value="1"/>
</dbReference>
<comment type="subcellular location">
    <subcellularLocation>
        <location evidence="1">Membrane</location>
        <topology evidence="1">Multi-pass membrane protein</topology>
    </subcellularLocation>
</comment>
<evidence type="ECO:0000256" key="3">
    <source>
        <dbReference type="ARBA" id="ARBA00022692"/>
    </source>
</evidence>
<feature type="transmembrane region" description="Helical" evidence="6">
    <location>
        <begin position="246"/>
        <end position="267"/>
    </location>
</feature>
<feature type="transmembrane region" description="Helical" evidence="6">
    <location>
        <begin position="102"/>
        <end position="122"/>
    </location>
</feature>
<reference evidence="7 8" key="1">
    <citation type="journal article" date="2013" name="Genome Announc.">
        <title>Genome Sequence of Sporolactobacillus laevolacticus DSM442, an Efficient Polymer-Grade D-Lactate Producer from Agricultural Waste Cottonseed as a Nitrogen Source.</title>
        <authorList>
            <person name="Wang H."/>
            <person name="Wang L."/>
            <person name="Ju J."/>
            <person name="Yu B."/>
            <person name="Ma Y."/>
        </authorList>
    </citation>
    <scope>NUCLEOTIDE SEQUENCE [LARGE SCALE GENOMIC DNA]</scope>
    <source>
        <strain evidence="7 8">DSM 442</strain>
    </source>
</reference>
<evidence type="ECO:0000256" key="5">
    <source>
        <dbReference type="ARBA" id="ARBA00023136"/>
    </source>
</evidence>
<dbReference type="InterPro" id="IPR051611">
    <property type="entry name" value="ECF_transporter_component"/>
</dbReference>
<dbReference type="OrthoDB" id="8585740at2"/>
<keyword evidence="3 6" id="KW-0812">Transmembrane</keyword>
<comment type="caution">
    <text evidence="7">The sequence shown here is derived from an EMBL/GenBank/DDBJ whole genome shotgun (WGS) entry which is preliminary data.</text>
</comment>
<dbReference type="PATRIC" id="fig|1395513.3.peg.2419"/>
<dbReference type="RefSeq" id="WP_023510632.1">
    <property type="nucleotide sequence ID" value="NZ_AWTC01000011.1"/>
</dbReference>
<dbReference type="PANTHER" id="PTHR34857:SF2">
    <property type="entry name" value="SLL0384 PROTEIN"/>
    <property type="match status" value="1"/>
</dbReference>
<protein>
    <submittedName>
        <fullName evidence="7">Cobalt permease</fullName>
    </submittedName>
</protein>
<dbReference type="eggNOG" id="COG0619">
    <property type="taxonomic scope" value="Bacteria"/>
</dbReference>
<keyword evidence="2" id="KW-1003">Cell membrane</keyword>
<keyword evidence="8" id="KW-1185">Reference proteome</keyword>
<feature type="transmembrane region" description="Helical" evidence="6">
    <location>
        <begin position="166"/>
        <end position="190"/>
    </location>
</feature>
<sequence>MNEKKNIPQWLMKPDELFEVGKKERFIEKNIHTLFKLLAAIRSRSNDHCFLSRIHPALKLFSLVVLLFLISLSRSMVFISTVGSCMLLLISILPVNIMKRILIMSLTAAVFMAVTLLPAFLVGIHGHYLLIVVKVWLTVSFSGLLVLTTSWHALIAALKLFRVPDLFILILDITLKYIVIFSDFTLNMFYALKLRSVGKTAKKAAPVAGIAGTLFLKSKEMSEDLYDAMVCRGFSGHYTTQVKRQWHWMDTACSVFVLALALSFFYFR</sequence>
<dbReference type="InterPro" id="IPR003339">
    <property type="entry name" value="ABC/ECF_trnsptr_transmembrane"/>
</dbReference>
<evidence type="ECO:0000313" key="8">
    <source>
        <dbReference type="Proteomes" id="UP000018296"/>
    </source>
</evidence>